<reference evidence="3 4" key="1">
    <citation type="submission" date="2015-01" db="EMBL/GenBank/DDBJ databases">
        <title>Draft genome of the acidophilic iron oxidizer Ferrimicrobium acidiphilum strain T23.</title>
        <authorList>
            <person name="Poehlein A."/>
            <person name="Eisen S."/>
            <person name="Schloemann M."/>
            <person name="Johnson B.D."/>
            <person name="Daniel R."/>
            <person name="Muehling M."/>
        </authorList>
    </citation>
    <scope>NUCLEOTIDE SEQUENCE [LARGE SCALE GENOMIC DNA]</scope>
    <source>
        <strain evidence="3 4">T23</strain>
    </source>
</reference>
<dbReference type="Gene3D" id="3.40.50.2000">
    <property type="entry name" value="Glycogen Phosphorylase B"/>
    <property type="match status" value="2"/>
</dbReference>
<name>A0A0D8FY57_9ACTN</name>
<dbReference type="InterPro" id="IPR001296">
    <property type="entry name" value="Glyco_trans_1"/>
</dbReference>
<dbReference type="SUPFAM" id="SSF53756">
    <property type="entry name" value="UDP-Glycosyltransferase/glycogen phosphorylase"/>
    <property type="match status" value="1"/>
</dbReference>
<dbReference type="AlphaFoldDB" id="A0A0D8FY57"/>
<gene>
    <name evidence="3" type="primary">mshA1</name>
    <name evidence="3" type="ORF">FEAC_00830</name>
</gene>
<dbReference type="Proteomes" id="UP000032336">
    <property type="component" value="Unassembled WGS sequence"/>
</dbReference>
<keyword evidence="4" id="KW-1185">Reference proteome</keyword>
<dbReference type="EMBL" id="JXUW01000001">
    <property type="protein sequence ID" value="KJE78091.1"/>
    <property type="molecule type" value="Genomic_DNA"/>
</dbReference>
<dbReference type="Pfam" id="PF00534">
    <property type="entry name" value="Glycos_transf_1"/>
    <property type="match status" value="1"/>
</dbReference>
<dbReference type="PANTHER" id="PTHR46401:SF2">
    <property type="entry name" value="GLYCOSYLTRANSFERASE WBBK-RELATED"/>
    <property type="match status" value="1"/>
</dbReference>
<dbReference type="EC" id="2.4.1.250" evidence="3"/>
<keyword evidence="3" id="KW-0328">Glycosyltransferase</keyword>
<dbReference type="eggNOG" id="COG0438">
    <property type="taxonomic scope" value="Bacteria"/>
</dbReference>
<protein>
    <submittedName>
        <fullName evidence="3">D-inositol-3-phosphate glycosyltransferase</fullName>
        <ecNumber evidence="3">2.4.1.250</ecNumber>
    </submittedName>
</protein>
<dbReference type="PANTHER" id="PTHR46401">
    <property type="entry name" value="GLYCOSYLTRANSFERASE WBBK-RELATED"/>
    <property type="match status" value="1"/>
</dbReference>
<sequence length="358" mass="39291">MRHGLLFVDQLARPVPGGIGVYIGGILQGISQLRLELNLDLLTSKTDVSIVPSRWQGRHVQARFEHRIQQRLWDKGMHLASGPWTFYHAFSLGGPPLRMDIPKAVAVYDLLFRTAQETFPSRARSWHERRLAQVVESDSRIVTLATETVPQLMDAGIAPERIVVIPPGVDHVAPADLAATSSLLANLGIVDRYLMVLGTIEPRKNLIRILQAYQHYRATTFDPLPLVIVGPKGWGPEITPPRGVYMVGKVTAGVVSGLLARAQALLYVPLQEGFGLPVIEALAGAVPVVTSANIPAARFGGLRVEPTDVDAIAEAIERIVHDDPLRSRLVAHGLLAVEGLTWIEAARRHVKLWEELTE</sequence>
<dbReference type="CDD" id="cd03809">
    <property type="entry name" value="GT4_MtfB-like"/>
    <property type="match status" value="1"/>
</dbReference>
<dbReference type="PATRIC" id="fig|1121877.4.peg.88"/>
<dbReference type="OrthoDB" id="9801609at2"/>
<accession>A0A0D8FY57</accession>
<dbReference type="RefSeq" id="WP_035388121.1">
    <property type="nucleotide sequence ID" value="NZ_JQKF01000001.1"/>
</dbReference>
<dbReference type="GeneID" id="78371442"/>
<dbReference type="GO" id="GO:0009103">
    <property type="term" value="P:lipopolysaccharide biosynthetic process"/>
    <property type="evidence" value="ECO:0007669"/>
    <property type="project" value="TreeGrafter"/>
</dbReference>
<dbReference type="GO" id="GO:0102710">
    <property type="term" value="F:D-inositol-3-phosphate glycosyltransferase activity"/>
    <property type="evidence" value="ECO:0007669"/>
    <property type="project" value="UniProtKB-EC"/>
</dbReference>
<evidence type="ECO:0000313" key="4">
    <source>
        <dbReference type="Proteomes" id="UP000032336"/>
    </source>
</evidence>
<keyword evidence="1 3" id="KW-0808">Transferase</keyword>
<evidence type="ECO:0000256" key="1">
    <source>
        <dbReference type="ARBA" id="ARBA00022679"/>
    </source>
</evidence>
<dbReference type="STRING" id="1121877.FEAC_00830"/>
<evidence type="ECO:0000259" key="2">
    <source>
        <dbReference type="Pfam" id="PF00534"/>
    </source>
</evidence>
<evidence type="ECO:0000313" key="3">
    <source>
        <dbReference type="EMBL" id="KJE78091.1"/>
    </source>
</evidence>
<comment type="caution">
    <text evidence="3">The sequence shown here is derived from an EMBL/GenBank/DDBJ whole genome shotgun (WGS) entry which is preliminary data.</text>
</comment>
<organism evidence="3 4">
    <name type="scientific">Ferrimicrobium acidiphilum DSM 19497</name>
    <dbReference type="NCBI Taxonomy" id="1121877"/>
    <lineage>
        <taxon>Bacteria</taxon>
        <taxon>Bacillati</taxon>
        <taxon>Actinomycetota</taxon>
        <taxon>Acidimicrobiia</taxon>
        <taxon>Acidimicrobiales</taxon>
        <taxon>Acidimicrobiaceae</taxon>
        <taxon>Ferrimicrobium</taxon>
    </lineage>
</organism>
<feature type="domain" description="Glycosyl transferase family 1" evidence="2">
    <location>
        <begin position="192"/>
        <end position="330"/>
    </location>
</feature>
<proteinExistence type="predicted"/>